<gene>
    <name evidence="1" type="ORF">PHYPA_002507</name>
</gene>
<dbReference type="Proteomes" id="UP000006727">
    <property type="component" value="Chromosome 2"/>
</dbReference>
<evidence type="ECO:0000313" key="1">
    <source>
        <dbReference type="EMBL" id="PNR59715.1"/>
    </source>
</evidence>
<proteinExistence type="predicted"/>
<keyword evidence="3" id="KW-1185">Reference proteome</keyword>
<organism evidence="1">
    <name type="scientific">Physcomitrium patens</name>
    <name type="common">Spreading-leaved earth moss</name>
    <name type="synonym">Physcomitrella patens</name>
    <dbReference type="NCBI Taxonomy" id="3218"/>
    <lineage>
        <taxon>Eukaryota</taxon>
        <taxon>Viridiplantae</taxon>
        <taxon>Streptophyta</taxon>
        <taxon>Embryophyta</taxon>
        <taxon>Bryophyta</taxon>
        <taxon>Bryophytina</taxon>
        <taxon>Bryopsida</taxon>
        <taxon>Funariidae</taxon>
        <taxon>Funariales</taxon>
        <taxon>Funariaceae</taxon>
        <taxon>Physcomitrium</taxon>
    </lineage>
</organism>
<dbReference type="EMBL" id="ABEU02000002">
    <property type="protein sequence ID" value="PNR59715.1"/>
    <property type="molecule type" value="Genomic_DNA"/>
</dbReference>
<evidence type="ECO:0000313" key="3">
    <source>
        <dbReference type="Proteomes" id="UP000006727"/>
    </source>
</evidence>
<evidence type="ECO:0000313" key="2">
    <source>
        <dbReference type="EnsemblPlants" id="Pp3c2_10773V3.1"/>
    </source>
</evidence>
<name>A0A2K1L118_PHYPA</name>
<sequence>MFANCLSMKGRSGHDITFWPNVSQMLHEKIIHLNPIAGASLEESEQAVSLVPVVATRDITACLAFGCRK</sequence>
<dbReference type="AlphaFoldDB" id="A0A2K1L118"/>
<protein>
    <submittedName>
        <fullName evidence="1 2">Uncharacterized protein</fullName>
    </submittedName>
</protein>
<reference evidence="1 3" key="2">
    <citation type="journal article" date="2018" name="Plant J.">
        <title>The Physcomitrella patens chromosome-scale assembly reveals moss genome structure and evolution.</title>
        <authorList>
            <person name="Lang D."/>
            <person name="Ullrich K.K."/>
            <person name="Murat F."/>
            <person name="Fuchs J."/>
            <person name="Jenkins J."/>
            <person name="Haas F.B."/>
            <person name="Piednoel M."/>
            <person name="Gundlach H."/>
            <person name="Van Bel M."/>
            <person name="Meyberg R."/>
            <person name="Vives C."/>
            <person name="Morata J."/>
            <person name="Symeonidi A."/>
            <person name="Hiss M."/>
            <person name="Muchero W."/>
            <person name="Kamisugi Y."/>
            <person name="Saleh O."/>
            <person name="Blanc G."/>
            <person name="Decker E.L."/>
            <person name="van Gessel N."/>
            <person name="Grimwood J."/>
            <person name="Hayes R.D."/>
            <person name="Graham S.W."/>
            <person name="Gunter L.E."/>
            <person name="McDaniel S.F."/>
            <person name="Hoernstein S.N.W."/>
            <person name="Larsson A."/>
            <person name="Li F.W."/>
            <person name="Perroud P.F."/>
            <person name="Phillips J."/>
            <person name="Ranjan P."/>
            <person name="Rokshar D.S."/>
            <person name="Rothfels C.J."/>
            <person name="Schneider L."/>
            <person name="Shu S."/>
            <person name="Stevenson D.W."/>
            <person name="Thummler F."/>
            <person name="Tillich M."/>
            <person name="Villarreal Aguilar J.C."/>
            <person name="Widiez T."/>
            <person name="Wong G.K."/>
            <person name="Wymore A."/>
            <person name="Zhang Y."/>
            <person name="Zimmer A.D."/>
            <person name="Quatrano R.S."/>
            <person name="Mayer K.F.X."/>
            <person name="Goodstein D."/>
            <person name="Casacuberta J.M."/>
            <person name="Vandepoele K."/>
            <person name="Reski R."/>
            <person name="Cuming A.C."/>
            <person name="Tuskan G.A."/>
            <person name="Maumus F."/>
            <person name="Salse J."/>
            <person name="Schmutz J."/>
            <person name="Rensing S.A."/>
        </authorList>
    </citation>
    <scope>NUCLEOTIDE SEQUENCE [LARGE SCALE GENOMIC DNA]</scope>
    <source>
        <strain evidence="2 3">cv. Gransden 2004</strain>
    </source>
</reference>
<dbReference type="Gramene" id="Pp3c2_10773V3.1">
    <property type="protein sequence ID" value="Pp3c2_10773V3.1"/>
    <property type="gene ID" value="Pp3c2_10773"/>
</dbReference>
<reference evidence="1 3" key="1">
    <citation type="journal article" date="2008" name="Science">
        <title>The Physcomitrella genome reveals evolutionary insights into the conquest of land by plants.</title>
        <authorList>
            <person name="Rensing S."/>
            <person name="Lang D."/>
            <person name="Zimmer A."/>
            <person name="Terry A."/>
            <person name="Salamov A."/>
            <person name="Shapiro H."/>
            <person name="Nishiyama T."/>
            <person name="Perroud P.-F."/>
            <person name="Lindquist E."/>
            <person name="Kamisugi Y."/>
            <person name="Tanahashi T."/>
            <person name="Sakakibara K."/>
            <person name="Fujita T."/>
            <person name="Oishi K."/>
            <person name="Shin-I T."/>
            <person name="Kuroki Y."/>
            <person name="Toyoda A."/>
            <person name="Suzuki Y."/>
            <person name="Hashimoto A."/>
            <person name="Yamaguchi K."/>
            <person name="Sugano A."/>
            <person name="Kohara Y."/>
            <person name="Fujiyama A."/>
            <person name="Anterola A."/>
            <person name="Aoki S."/>
            <person name="Ashton N."/>
            <person name="Barbazuk W.B."/>
            <person name="Barker E."/>
            <person name="Bennetzen J."/>
            <person name="Bezanilla M."/>
            <person name="Blankenship R."/>
            <person name="Cho S.H."/>
            <person name="Dutcher S."/>
            <person name="Estelle M."/>
            <person name="Fawcett J.A."/>
            <person name="Gundlach H."/>
            <person name="Hanada K."/>
            <person name="Heyl A."/>
            <person name="Hicks K.A."/>
            <person name="Hugh J."/>
            <person name="Lohr M."/>
            <person name="Mayer K."/>
            <person name="Melkozernov A."/>
            <person name="Murata T."/>
            <person name="Nelson D."/>
            <person name="Pils B."/>
            <person name="Prigge M."/>
            <person name="Reiss B."/>
            <person name="Renner T."/>
            <person name="Rombauts S."/>
            <person name="Rushton P."/>
            <person name="Sanderfoot A."/>
            <person name="Schween G."/>
            <person name="Shiu S.-H."/>
            <person name="Stueber K."/>
            <person name="Theodoulou F.L."/>
            <person name="Tu H."/>
            <person name="Van de Peer Y."/>
            <person name="Verrier P.J."/>
            <person name="Waters E."/>
            <person name="Wood A."/>
            <person name="Yang L."/>
            <person name="Cove D."/>
            <person name="Cuming A."/>
            <person name="Hasebe M."/>
            <person name="Lucas S."/>
            <person name="Mishler D.B."/>
            <person name="Reski R."/>
            <person name="Grigoriev I."/>
            <person name="Quatrano R.S."/>
            <person name="Boore J.L."/>
        </authorList>
    </citation>
    <scope>NUCLEOTIDE SEQUENCE [LARGE SCALE GENOMIC DNA]</scope>
    <source>
        <strain evidence="2 3">cv. Gransden 2004</strain>
    </source>
</reference>
<dbReference type="EnsemblPlants" id="Pp3c2_10773V3.1">
    <property type="protein sequence ID" value="Pp3c2_10773V3.1"/>
    <property type="gene ID" value="Pp3c2_10773"/>
</dbReference>
<dbReference type="InParanoid" id="A0A2K1L118"/>
<accession>A0A2K1L118</accession>
<reference evidence="2" key="3">
    <citation type="submission" date="2020-12" db="UniProtKB">
        <authorList>
            <consortium name="EnsemblPlants"/>
        </authorList>
    </citation>
    <scope>IDENTIFICATION</scope>
</reference>